<dbReference type="PROSITE" id="PS51374">
    <property type="entry name" value="NDPK_LIKE"/>
    <property type="match status" value="1"/>
</dbReference>
<dbReference type="CDD" id="cd04412">
    <property type="entry name" value="NDPk7B"/>
    <property type="match status" value="1"/>
</dbReference>
<dbReference type="PROSITE" id="PS51336">
    <property type="entry name" value="DM10"/>
    <property type="match status" value="1"/>
</dbReference>
<organism evidence="8 9">
    <name type="scientific">Tribonema minus</name>
    <dbReference type="NCBI Taxonomy" id="303371"/>
    <lineage>
        <taxon>Eukaryota</taxon>
        <taxon>Sar</taxon>
        <taxon>Stramenopiles</taxon>
        <taxon>Ochrophyta</taxon>
        <taxon>PX clade</taxon>
        <taxon>Xanthophyceae</taxon>
        <taxon>Tribonematales</taxon>
        <taxon>Tribonemataceae</taxon>
        <taxon>Tribonema</taxon>
    </lineage>
</organism>
<reference evidence="8" key="1">
    <citation type="submission" date="2021-02" db="EMBL/GenBank/DDBJ databases">
        <title>First Annotated Genome of the Yellow-green Alga Tribonema minus.</title>
        <authorList>
            <person name="Mahan K.M."/>
        </authorList>
    </citation>
    <scope>NUCLEOTIDE SEQUENCE</scope>
    <source>
        <strain evidence="8">UTEX B ZZ1240</strain>
    </source>
</reference>
<dbReference type="SMART" id="SM00676">
    <property type="entry name" value="DM10"/>
    <property type="match status" value="1"/>
</dbReference>
<comment type="similarity">
    <text evidence="6">Belongs to the NDK family.</text>
</comment>
<evidence type="ECO:0000256" key="1">
    <source>
        <dbReference type="ARBA" id="ARBA00004138"/>
    </source>
</evidence>
<keyword evidence="3" id="KW-0963">Cytoplasm</keyword>
<dbReference type="InterPro" id="IPR037993">
    <property type="entry name" value="NDPk7B"/>
</dbReference>
<dbReference type="InterPro" id="IPR034907">
    <property type="entry name" value="NDK-like_dom"/>
</dbReference>
<accession>A0A835YQV2</accession>
<proteinExistence type="inferred from homology"/>
<evidence type="ECO:0000313" key="9">
    <source>
        <dbReference type="Proteomes" id="UP000664859"/>
    </source>
</evidence>
<dbReference type="Proteomes" id="UP000664859">
    <property type="component" value="Unassembled WGS sequence"/>
</dbReference>
<keyword evidence="8" id="KW-0418">Kinase</keyword>
<dbReference type="Gene3D" id="3.30.70.141">
    <property type="entry name" value="Nucleoside diphosphate kinase-like domain"/>
    <property type="match status" value="1"/>
</dbReference>
<protein>
    <submittedName>
        <fullName evidence="8">Nucleoside diphosphate kinase</fullName>
    </submittedName>
</protein>
<comment type="subcellular location">
    <subcellularLocation>
        <location evidence="1">Cell projection</location>
        <location evidence="1">Cilium</location>
    </subcellularLocation>
    <subcellularLocation>
        <location evidence="2">Cytoplasm</location>
        <location evidence="2">Cytoskeleton</location>
    </subcellularLocation>
</comment>
<dbReference type="SUPFAM" id="SSF54919">
    <property type="entry name" value="Nucleoside diphosphate kinase, NDK"/>
    <property type="match status" value="1"/>
</dbReference>
<evidence type="ECO:0000256" key="5">
    <source>
        <dbReference type="ARBA" id="ARBA00023273"/>
    </source>
</evidence>
<name>A0A835YQV2_9STRA</name>
<dbReference type="GO" id="GO:0016301">
    <property type="term" value="F:kinase activity"/>
    <property type="evidence" value="ECO:0007669"/>
    <property type="project" value="UniProtKB-KW"/>
</dbReference>
<dbReference type="EMBL" id="JAFCMP010000548">
    <property type="protein sequence ID" value="KAG5175504.1"/>
    <property type="molecule type" value="Genomic_DNA"/>
</dbReference>
<comment type="caution">
    <text evidence="6">Lacks conserved residue(s) required for the propagation of feature annotation.</text>
</comment>
<keyword evidence="8" id="KW-0808">Transferase</keyword>
<evidence type="ECO:0000256" key="6">
    <source>
        <dbReference type="PROSITE-ProRule" id="PRU00706"/>
    </source>
</evidence>
<dbReference type="InterPro" id="IPR006602">
    <property type="entry name" value="DM10_dom"/>
</dbReference>
<keyword evidence="5" id="KW-0966">Cell projection</keyword>
<keyword evidence="4" id="KW-0206">Cytoskeleton</keyword>
<evidence type="ECO:0000256" key="4">
    <source>
        <dbReference type="ARBA" id="ARBA00023212"/>
    </source>
</evidence>
<keyword evidence="9" id="KW-1185">Reference proteome</keyword>
<dbReference type="OrthoDB" id="270127at2759"/>
<evidence type="ECO:0000259" key="7">
    <source>
        <dbReference type="PROSITE" id="PS51336"/>
    </source>
</evidence>
<evidence type="ECO:0000313" key="8">
    <source>
        <dbReference type="EMBL" id="KAG5175504.1"/>
    </source>
</evidence>
<evidence type="ECO:0000256" key="2">
    <source>
        <dbReference type="ARBA" id="ARBA00004245"/>
    </source>
</evidence>
<sequence>MPVASEEVFLSFLAEWFDPLPQLTRQYRLKYFEDSNEAEMVDVKTKRLFLKRSPCPESMTLKDFRIGAKIVLYGRELTLAEYGDEDTRKRLSPALVQTVLVINPQHFGDSGKLLDALLASPSGAAAAPLTLARLRLFRLRGADARDVARALAAAAAAPRDAADAIATALCHGPVLAAAVLGEGAVAKLSAAAARVSRDFAEKGEAAVWAAPDEKAAAALGDILFGRGAARLAARATLDACTCCVIKPHAVKAGHAGRILDHVLAQGYEVTALDTVHLDRVSATEFFEVYQGAVPEYKELVDHMITSPCIAMEVRAEDAVATFRQTAGPWDVEMAKELRPGSLRALFGRDNVRSGVHCTELPEDGVAECQYFFEVLQS</sequence>
<evidence type="ECO:0000256" key="3">
    <source>
        <dbReference type="ARBA" id="ARBA00022490"/>
    </source>
</evidence>
<dbReference type="FunFam" id="3.30.70.141:FF:000004">
    <property type="entry name" value="Nucleoside diphosphate kinase 7"/>
    <property type="match status" value="1"/>
</dbReference>
<dbReference type="PANTHER" id="PTHR43109:SF2">
    <property type="entry name" value="NUCLEOSIDE DIPHOSPHATE KINASE 7"/>
    <property type="match status" value="1"/>
</dbReference>
<feature type="domain" description="DM10" evidence="7">
    <location>
        <begin position="6"/>
        <end position="95"/>
    </location>
</feature>
<dbReference type="AlphaFoldDB" id="A0A835YQV2"/>
<gene>
    <name evidence="8" type="ORF">JKP88DRAFT_270972</name>
</gene>
<dbReference type="SMART" id="SM00562">
    <property type="entry name" value="NDK"/>
    <property type="match status" value="1"/>
</dbReference>
<dbReference type="GO" id="GO:0005879">
    <property type="term" value="C:axonemal microtubule"/>
    <property type="evidence" value="ECO:0007669"/>
    <property type="project" value="TreeGrafter"/>
</dbReference>
<comment type="caution">
    <text evidence="8">The sequence shown here is derived from an EMBL/GenBank/DDBJ whole genome shotgun (WGS) entry which is preliminary data.</text>
</comment>
<dbReference type="PANTHER" id="PTHR43109">
    <property type="entry name" value="NUCLEOSIDE DIPHOSPHATE KINASE 7"/>
    <property type="match status" value="1"/>
</dbReference>
<dbReference type="InterPro" id="IPR036850">
    <property type="entry name" value="NDK-like_dom_sf"/>
</dbReference>
<dbReference type="Pfam" id="PF00334">
    <property type="entry name" value="NDK"/>
    <property type="match status" value="1"/>
</dbReference>